<dbReference type="RefSeq" id="WP_345409021.1">
    <property type="nucleotide sequence ID" value="NZ_BAAAXS010000001.1"/>
</dbReference>
<protein>
    <recommendedName>
        <fullName evidence="3">Lipoprotein</fullName>
    </recommendedName>
</protein>
<reference evidence="1 2" key="1">
    <citation type="submission" date="2024-09" db="EMBL/GenBank/DDBJ databases">
        <authorList>
            <person name="Sun Q."/>
            <person name="Mori K."/>
        </authorList>
    </citation>
    <scope>NUCLEOTIDE SEQUENCE [LARGE SCALE GENOMIC DNA]</scope>
    <source>
        <strain evidence="1 2">JCM 3324</strain>
    </source>
</reference>
<evidence type="ECO:0000313" key="1">
    <source>
        <dbReference type="EMBL" id="MFB9474174.1"/>
    </source>
</evidence>
<dbReference type="EMBL" id="JBHMCF010000037">
    <property type="protein sequence ID" value="MFB9474174.1"/>
    <property type="molecule type" value="Genomic_DNA"/>
</dbReference>
<comment type="caution">
    <text evidence="1">The sequence shown here is derived from an EMBL/GenBank/DDBJ whole genome shotgun (WGS) entry which is preliminary data.</text>
</comment>
<dbReference type="PROSITE" id="PS51257">
    <property type="entry name" value="PROKAR_LIPOPROTEIN"/>
    <property type="match status" value="1"/>
</dbReference>
<gene>
    <name evidence="1" type="ORF">ACFFR3_32150</name>
</gene>
<dbReference type="Proteomes" id="UP001589568">
    <property type="component" value="Unassembled WGS sequence"/>
</dbReference>
<name>A0ABV5NWW8_9ACTN</name>
<organism evidence="1 2">
    <name type="scientific">Nonomuraea salmonea</name>
    <dbReference type="NCBI Taxonomy" id="46181"/>
    <lineage>
        <taxon>Bacteria</taxon>
        <taxon>Bacillati</taxon>
        <taxon>Actinomycetota</taxon>
        <taxon>Actinomycetes</taxon>
        <taxon>Streptosporangiales</taxon>
        <taxon>Streptosporangiaceae</taxon>
        <taxon>Nonomuraea</taxon>
    </lineage>
</organism>
<proteinExistence type="predicted"/>
<evidence type="ECO:0000313" key="2">
    <source>
        <dbReference type="Proteomes" id="UP001589568"/>
    </source>
</evidence>
<sequence>MPEAKGMWSRRSVLVAGGLLVAGCGGPPRPFIQSEDYDTGASGRQRLRKILERRAAALMSGDESAYLADLDDSNDELMRYEKLVFANLRQFELAEVRHSTAYTTERPGSGGESSLGPVIRVVKLTADAGPGDIAPAESFVYRMKDDVITGITRVTLKNRPAQSGSAPAAEAPWHTDRLKVVQVGEKVWLAGDRSVTDLDRYAAVTERELGIVERLWGDRLTYPGHVLFFTRDAGNFRQWFGSPNIANALGVQYRELGVGRNGKLHQGEYAASRIVVNLSGHGDADPASTIRHELTHAVTARATMANVGELGPPTWAIEGFARYTETVGDAARAAEIRSQVAAGVRGGLFRGTPPSNEDFYGKDGIHFDYALGSTVFSLAERLKGRDAAVELYARVIERVSAGASFFELPIFDRMARDVLGLSAAAFRSRWNQYVRNGA</sequence>
<evidence type="ECO:0008006" key="3">
    <source>
        <dbReference type="Google" id="ProtNLM"/>
    </source>
</evidence>
<keyword evidence="2" id="KW-1185">Reference proteome</keyword>
<accession>A0ABV5NWW8</accession>